<organism evidence="1 2">
    <name type="scientific">Antribacter soli</name>
    <dbReference type="NCBI Taxonomy" id="2910976"/>
    <lineage>
        <taxon>Bacteria</taxon>
        <taxon>Bacillati</taxon>
        <taxon>Actinomycetota</taxon>
        <taxon>Actinomycetes</taxon>
        <taxon>Micrococcales</taxon>
        <taxon>Promicromonosporaceae</taxon>
        <taxon>Antribacter</taxon>
    </lineage>
</organism>
<dbReference type="AlphaFoldDB" id="A0AA41U6A0"/>
<dbReference type="InterPro" id="IPR019639">
    <property type="entry name" value="DUF2505"/>
</dbReference>
<dbReference type="Gene3D" id="3.30.530.20">
    <property type="match status" value="1"/>
</dbReference>
<dbReference type="Proteomes" id="UP001165405">
    <property type="component" value="Unassembled WGS sequence"/>
</dbReference>
<evidence type="ECO:0000313" key="1">
    <source>
        <dbReference type="EMBL" id="MCF4120090.1"/>
    </source>
</evidence>
<dbReference type="EMBL" id="JAKGSG010000013">
    <property type="protein sequence ID" value="MCF4120090.1"/>
    <property type="molecule type" value="Genomic_DNA"/>
</dbReference>
<evidence type="ECO:0000313" key="2">
    <source>
        <dbReference type="Proteomes" id="UP001165405"/>
    </source>
</evidence>
<dbReference type="InterPro" id="IPR023393">
    <property type="entry name" value="START-like_dom_sf"/>
</dbReference>
<dbReference type="Pfam" id="PF10698">
    <property type="entry name" value="DUF2505"/>
    <property type="match status" value="1"/>
</dbReference>
<protein>
    <submittedName>
        <fullName evidence="1">DUF2505 domain-containing protein</fullName>
    </submittedName>
</protein>
<keyword evidence="2" id="KW-1185">Reference proteome</keyword>
<accession>A0AA41U6A0</accession>
<reference evidence="1" key="1">
    <citation type="submission" date="2022-01" db="EMBL/GenBank/DDBJ databases">
        <title>Antribacter sp. nov., isolated from Guizhou of China.</title>
        <authorList>
            <person name="Chengliang C."/>
            <person name="Ya Z."/>
        </authorList>
    </citation>
    <scope>NUCLEOTIDE SEQUENCE</scope>
    <source>
        <strain evidence="1">KLBMP 9083</strain>
    </source>
</reference>
<comment type="caution">
    <text evidence="1">The sequence shown here is derived from an EMBL/GenBank/DDBJ whole genome shotgun (WGS) entry which is preliminary data.</text>
</comment>
<name>A0AA41U6A0_9MICO</name>
<gene>
    <name evidence="1" type="ORF">L1785_03780</name>
</gene>
<proteinExistence type="predicted"/>
<dbReference type="RefSeq" id="WP_236087805.1">
    <property type="nucleotide sequence ID" value="NZ_JAKGSG010000013.1"/>
</dbReference>
<sequence>MHLIVDQTYTASLDDVSAMLADEVFVRWRAERTVGTGIVEQTDVTGSVDAGFTVVVRRTFSTDQIPAHARPFVGAELEIRQAEAWEAASGGRRVGTVAVEIPGVPVRVVGTMSLDSLPDGGTRLTYSGDVRASVPLFAAVVEEAAAGAVRSTLEAEAEAGRVWLAGEADAPRR</sequence>
<dbReference type="SUPFAM" id="SSF55961">
    <property type="entry name" value="Bet v1-like"/>
    <property type="match status" value="1"/>
</dbReference>